<evidence type="ECO:0000313" key="1">
    <source>
        <dbReference type="EMBL" id="TWU46248.1"/>
    </source>
</evidence>
<dbReference type="EMBL" id="SJPW01000008">
    <property type="protein sequence ID" value="TWU46248.1"/>
    <property type="molecule type" value="Genomic_DNA"/>
</dbReference>
<protein>
    <submittedName>
        <fullName evidence="1">Uncharacterized protein</fullName>
    </submittedName>
</protein>
<dbReference type="PROSITE" id="PS51257">
    <property type="entry name" value="PROKAR_LIPOPROTEIN"/>
    <property type="match status" value="1"/>
</dbReference>
<sequence length="63" mass="6562">MTKYVLIACSLFMISAVGCEEPSAKVVVDKDEAKALYDSPEIRAKEAAAEAAAQREAAAGGTD</sequence>
<accession>A0A5C6EBI3</accession>
<dbReference type="Proteomes" id="UP000318288">
    <property type="component" value="Unassembled WGS sequence"/>
</dbReference>
<reference evidence="1 2" key="1">
    <citation type="submission" date="2019-02" db="EMBL/GenBank/DDBJ databases">
        <title>Deep-cultivation of Planctomycetes and their phenomic and genomic characterization uncovers novel biology.</title>
        <authorList>
            <person name="Wiegand S."/>
            <person name="Jogler M."/>
            <person name="Boedeker C."/>
            <person name="Pinto D."/>
            <person name="Vollmers J."/>
            <person name="Rivas-Marin E."/>
            <person name="Kohn T."/>
            <person name="Peeters S.H."/>
            <person name="Heuer A."/>
            <person name="Rast P."/>
            <person name="Oberbeckmann S."/>
            <person name="Bunk B."/>
            <person name="Jeske O."/>
            <person name="Meyerdierks A."/>
            <person name="Storesund J.E."/>
            <person name="Kallscheuer N."/>
            <person name="Luecker S."/>
            <person name="Lage O.M."/>
            <person name="Pohl T."/>
            <person name="Merkel B.J."/>
            <person name="Hornburger P."/>
            <person name="Mueller R.-W."/>
            <person name="Bruemmer F."/>
            <person name="Labrenz M."/>
            <person name="Spormann A.M."/>
            <person name="Op Den Camp H."/>
            <person name="Overmann J."/>
            <person name="Amann R."/>
            <person name="Jetten M.S.M."/>
            <person name="Mascher T."/>
            <person name="Medema M.H."/>
            <person name="Devos D.P."/>
            <person name="Kaster A.-K."/>
            <person name="Ovreas L."/>
            <person name="Rohde M."/>
            <person name="Galperin M.Y."/>
            <person name="Jogler C."/>
        </authorList>
    </citation>
    <scope>NUCLEOTIDE SEQUENCE [LARGE SCALE GENOMIC DNA]</scope>
    <source>
        <strain evidence="1 2">Poly51</strain>
    </source>
</reference>
<gene>
    <name evidence="1" type="ORF">Poly51_56440</name>
</gene>
<proteinExistence type="predicted"/>
<organism evidence="1 2">
    <name type="scientific">Rubripirellula tenax</name>
    <dbReference type="NCBI Taxonomy" id="2528015"/>
    <lineage>
        <taxon>Bacteria</taxon>
        <taxon>Pseudomonadati</taxon>
        <taxon>Planctomycetota</taxon>
        <taxon>Planctomycetia</taxon>
        <taxon>Pirellulales</taxon>
        <taxon>Pirellulaceae</taxon>
        <taxon>Rubripirellula</taxon>
    </lineage>
</organism>
<comment type="caution">
    <text evidence="1">The sequence shown here is derived from an EMBL/GenBank/DDBJ whole genome shotgun (WGS) entry which is preliminary data.</text>
</comment>
<keyword evidence="2" id="KW-1185">Reference proteome</keyword>
<dbReference type="RefSeq" id="WP_146461994.1">
    <property type="nucleotide sequence ID" value="NZ_SJPW01000008.1"/>
</dbReference>
<name>A0A5C6EBI3_9BACT</name>
<evidence type="ECO:0000313" key="2">
    <source>
        <dbReference type="Proteomes" id="UP000318288"/>
    </source>
</evidence>
<dbReference type="AlphaFoldDB" id="A0A5C6EBI3"/>